<keyword evidence="3" id="KW-1185">Reference proteome</keyword>
<dbReference type="InterPro" id="IPR013106">
    <property type="entry name" value="Ig_V-set"/>
</dbReference>
<name>A0A8C9QNB5_SPEDA</name>
<dbReference type="PROSITE" id="PS50835">
    <property type="entry name" value="IG_LIKE"/>
    <property type="match status" value="1"/>
</dbReference>
<sequence>MLTHCPGRDFCAPWQTPILSLSSWAQISKLRHPGPYFHRSLSQPVLTQPPSPSLCIPGASARLTCSLSSGFRVDNSLISWYQQKPENPPHYLLSYYSDSVKDKGSEVPNRFSGSKDASANAGILLISDLQPEDEAGYYCATPHGSESISHIVSNNEEIIQKAMGPQIFVLCFFRVKLLWR</sequence>
<dbReference type="SMART" id="SM00409">
    <property type="entry name" value="IG"/>
    <property type="match status" value="1"/>
</dbReference>
<dbReference type="AlphaFoldDB" id="A0A8C9QNB5"/>
<reference evidence="2" key="1">
    <citation type="submission" date="2025-08" db="UniProtKB">
        <authorList>
            <consortium name="Ensembl"/>
        </authorList>
    </citation>
    <scope>IDENTIFICATION</scope>
</reference>
<dbReference type="Pfam" id="PF07686">
    <property type="entry name" value="V-set"/>
    <property type="match status" value="1"/>
</dbReference>
<proteinExistence type="predicted"/>
<dbReference type="Proteomes" id="UP000694422">
    <property type="component" value="Unplaced"/>
</dbReference>
<dbReference type="SMART" id="SM00406">
    <property type="entry name" value="IGv"/>
    <property type="match status" value="1"/>
</dbReference>
<dbReference type="SUPFAM" id="SSF48726">
    <property type="entry name" value="Immunoglobulin"/>
    <property type="match status" value="1"/>
</dbReference>
<feature type="domain" description="Ig-like" evidence="1">
    <location>
        <begin position="44"/>
        <end position="153"/>
    </location>
</feature>
<organism evidence="2 3">
    <name type="scientific">Spermophilus dauricus</name>
    <name type="common">Daurian ground squirrel</name>
    <dbReference type="NCBI Taxonomy" id="99837"/>
    <lineage>
        <taxon>Eukaryota</taxon>
        <taxon>Metazoa</taxon>
        <taxon>Chordata</taxon>
        <taxon>Craniata</taxon>
        <taxon>Vertebrata</taxon>
        <taxon>Euteleostomi</taxon>
        <taxon>Mammalia</taxon>
        <taxon>Eutheria</taxon>
        <taxon>Euarchontoglires</taxon>
        <taxon>Glires</taxon>
        <taxon>Rodentia</taxon>
        <taxon>Sciuromorpha</taxon>
        <taxon>Sciuridae</taxon>
        <taxon>Xerinae</taxon>
        <taxon>Marmotini</taxon>
        <taxon>Spermophilus</taxon>
    </lineage>
</organism>
<evidence type="ECO:0000313" key="3">
    <source>
        <dbReference type="Proteomes" id="UP000694422"/>
    </source>
</evidence>
<dbReference type="InterPro" id="IPR003599">
    <property type="entry name" value="Ig_sub"/>
</dbReference>
<dbReference type="InterPro" id="IPR036179">
    <property type="entry name" value="Ig-like_dom_sf"/>
</dbReference>
<dbReference type="PANTHER" id="PTHR23267">
    <property type="entry name" value="IMMUNOGLOBULIN LIGHT CHAIN"/>
    <property type="match status" value="1"/>
</dbReference>
<reference evidence="2" key="2">
    <citation type="submission" date="2025-09" db="UniProtKB">
        <authorList>
            <consortium name="Ensembl"/>
        </authorList>
    </citation>
    <scope>IDENTIFICATION</scope>
</reference>
<dbReference type="InterPro" id="IPR050150">
    <property type="entry name" value="IgV_Light_Chain"/>
</dbReference>
<evidence type="ECO:0000313" key="2">
    <source>
        <dbReference type="Ensembl" id="ENSSDAP00000027408.1"/>
    </source>
</evidence>
<evidence type="ECO:0000259" key="1">
    <source>
        <dbReference type="PROSITE" id="PS50835"/>
    </source>
</evidence>
<dbReference type="Gene3D" id="2.60.40.10">
    <property type="entry name" value="Immunoglobulins"/>
    <property type="match status" value="1"/>
</dbReference>
<dbReference type="InterPro" id="IPR007110">
    <property type="entry name" value="Ig-like_dom"/>
</dbReference>
<accession>A0A8C9QNB5</accession>
<dbReference type="Ensembl" id="ENSSDAT00000031324.1">
    <property type="protein sequence ID" value="ENSSDAP00000027408.1"/>
    <property type="gene ID" value="ENSSDAG00000024838.1"/>
</dbReference>
<protein>
    <recommendedName>
        <fullName evidence="1">Ig-like domain-containing protein</fullName>
    </recommendedName>
</protein>
<dbReference type="InterPro" id="IPR013783">
    <property type="entry name" value="Ig-like_fold"/>
</dbReference>